<evidence type="ECO:0000313" key="3">
    <source>
        <dbReference type="Proteomes" id="UP000464452"/>
    </source>
</evidence>
<dbReference type="RefSeq" id="WP_163234774.1">
    <property type="nucleotide sequence ID" value="NZ_CP048617.1"/>
</dbReference>
<evidence type="ECO:0000256" key="1">
    <source>
        <dbReference type="SAM" id="Phobius"/>
    </source>
</evidence>
<evidence type="ECO:0008006" key="4">
    <source>
        <dbReference type="Google" id="ProtNLM"/>
    </source>
</evidence>
<protein>
    <recommendedName>
        <fullName evidence="4">Iron ABC transporter permease</fullName>
    </recommendedName>
</protein>
<sequence>MTYLRQKKYYKIYMLILLLIFIFISIMATTLGTVKIPARDVVKIVLSKINFLSEKIDISNIKNRIYL</sequence>
<reference evidence="2 3" key="1">
    <citation type="submission" date="2020-02" db="EMBL/GenBank/DDBJ databases">
        <title>Thermophilic hydrogen producing bacteria, Caloranaerobacter azorensis.</title>
        <authorList>
            <person name="Baek K."/>
        </authorList>
    </citation>
    <scope>NUCLEOTIDE SEQUENCE [LARGE SCALE GENOMIC DNA]</scope>
    <source>
        <strain evidence="2 3">T3-1</strain>
    </source>
</reference>
<organism evidence="2 3">
    <name type="scientific">Caloranaerobacter azorensis</name>
    <dbReference type="NCBI Taxonomy" id="116090"/>
    <lineage>
        <taxon>Bacteria</taxon>
        <taxon>Bacillati</taxon>
        <taxon>Bacillota</taxon>
        <taxon>Tissierellia</taxon>
        <taxon>Tissierellales</taxon>
        <taxon>Thermohalobacteraceae</taxon>
        <taxon>Caloranaerobacter</taxon>
    </lineage>
</organism>
<evidence type="ECO:0000313" key="2">
    <source>
        <dbReference type="EMBL" id="QIB26802.1"/>
    </source>
</evidence>
<dbReference type="EMBL" id="CP048617">
    <property type="protein sequence ID" value="QIB26802.1"/>
    <property type="molecule type" value="Genomic_DNA"/>
</dbReference>
<keyword evidence="1" id="KW-0472">Membrane</keyword>
<dbReference type="Proteomes" id="UP000464452">
    <property type="component" value="Chromosome"/>
</dbReference>
<name>A0A6P1YD21_9FIRM</name>
<dbReference type="KEGG" id="cazo:G3A45_05505"/>
<feature type="transmembrane region" description="Helical" evidence="1">
    <location>
        <begin position="12"/>
        <end position="34"/>
    </location>
</feature>
<keyword evidence="1" id="KW-1133">Transmembrane helix</keyword>
<dbReference type="AlphaFoldDB" id="A0A6P1YD21"/>
<accession>A0A6P1YD21</accession>
<proteinExistence type="predicted"/>
<keyword evidence="1" id="KW-0812">Transmembrane</keyword>
<gene>
    <name evidence="2" type="ORF">G3A45_05505</name>
</gene>